<name>A0ABW4KXK8_9BURK</name>
<keyword evidence="2" id="KW-1185">Reference proteome</keyword>
<comment type="caution">
    <text evidence="1">The sequence shown here is derived from an EMBL/GenBank/DDBJ whole genome shotgun (WGS) entry which is preliminary data.</text>
</comment>
<proteinExistence type="predicted"/>
<dbReference type="Proteomes" id="UP001597304">
    <property type="component" value="Unassembled WGS sequence"/>
</dbReference>
<protein>
    <submittedName>
        <fullName evidence="1">Uncharacterized protein</fullName>
    </submittedName>
</protein>
<evidence type="ECO:0000313" key="1">
    <source>
        <dbReference type="EMBL" id="MFD1712715.1"/>
    </source>
</evidence>
<reference evidence="2" key="1">
    <citation type="journal article" date="2019" name="Int. J. Syst. Evol. Microbiol.">
        <title>The Global Catalogue of Microorganisms (GCM) 10K type strain sequencing project: providing services to taxonomists for standard genome sequencing and annotation.</title>
        <authorList>
            <consortium name="The Broad Institute Genomics Platform"/>
            <consortium name="The Broad Institute Genome Sequencing Center for Infectious Disease"/>
            <person name="Wu L."/>
            <person name="Ma J."/>
        </authorList>
    </citation>
    <scope>NUCLEOTIDE SEQUENCE [LARGE SCALE GENOMIC DNA]</scope>
    <source>
        <strain evidence="2">LMG 29247</strain>
    </source>
</reference>
<gene>
    <name evidence="1" type="ORF">ACFSF0_19125</name>
</gene>
<sequence>MLDVQRMSDAYIEAIYFTETGDLDQPPATAQLTALCRCQVHNACQRFTDSLREAPWPLKLEALDATRLGHDLWLTRNGHGTGFWDRPEIYGQATAELFTMVAKAMGEHDAEFDVGETSH</sequence>
<evidence type="ECO:0000313" key="2">
    <source>
        <dbReference type="Proteomes" id="UP001597304"/>
    </source>
</evidence>
<dbReference type="EMBL" id="JBHUEJ010000046">
    <property type="protein sequence ID" value="MFD1712715.1"/>
    <property type="molecule type" value="Genomic_DNA"/>
</dbReference>
<organism evidence="1 2">
    <name type="scientific">Ottowia flava</name>
    <dbReference type="NCBI Taxonomy" id="2675430"/>
    <lineage>
        <taxon>Bacteria</taxon>
        <taxon>Pseudomonadati</taxon>
        <taxon>Pseudomonadota</taxon>
        <taxon>Betaproteobacteria</taxon>
        <taxon>Burkholderiales</taxon>
        <taxon>Comamonadaceae</taxon>
        <taxon>Ottowia</taxon>
    </lineage>
</organism>
<dbReference type="RefSeq" id="WP_147915009.1">
    <property type="nucleotide sequence ID" value="NZ_JBHUEJ010000046.1"/>
</dbReference>
<accession>A0ABW4KXK8</accession>